<dbReference type="SUPFAM" id="SSF56672">
    <property type="entry name" value="DNA/RNA polymerases"/>
    <property type="match status" value="1"/>
</dbReference>
<dbReference type="OrthoDB" id="120414at2759"/>
<feature type="domain" description="Reverse transcriptase" evidence="2">
    <location>
        <begin position="1069"/>
        <end position="1140"/>
    </location>
</feature>
<dbReference type="InterPro" id="IPR043502">
    <property type="entry name" value="DNA/RNA_pol_sf"/>
</dbReference>
<dbReference type="Proteomes" id="UP000198211">
    <property type="component" value="Unassembled WGS sequence"/>
</dbReference>
<dbReference type="Gene3D" id="3.30.70.270">
    <property type="match status" value="2"/>
</dbReference>
<feature type="compositionally biased region" description="Low complexity" evidence="1">
    <location>
        <begin position="654"/>
        <end position="668"/>
    </location>
</feature>
<evidence type="ECO:0000313" key="3">
    <source>
        <dbReference type="EMBL" id="OWZ14666.1"/>
    </source>
</evidence>
<accession>A0A225WAB5</accession>
<dbReference type="InterPro" id="IPR000477">
    <property type="entry name" value="RT_dom"/>
</dbReference>
<evidence type="ECO:0000313" key="4">
    <source>
        <dbReference type="Proteomes" id="UP000198211"/>
    </source>
</evidence>
<feature type="compositionally biased region" description="Basic and acidic residues" evidence="1">
    <location>
        <begin position="606"/>
        <end position="619"/>
    </location>
</feature>
<dbReference type="PANTHER" id="PTHR37984:SF5">
    <property type="entry name" value="PROTEIN NYNRIN-LIKE"/>
    <property type="match status" value="1"/>
</dbReference>
<protein>
    <recommendedName>
        <fullName evidence="2">Reverse transcriptase domain-containing protein</fullName>
    </recommendedName>
</protein>
<keyword evidence="4" id="KW-1185">Reference proteome</keyword>
<comment type="caution">
    <text evidence="3">The sequence shown here is derived from an EMBL/GenBank/DDBJ whole genome shotgun (WGS) entry which is preliminary data.</text>
</comment>
<dbReference type="PANTHER" id="PTHR37984">
    <property type="entry name" value="PROTEIN CBG26694"/>
    <property type="match status" value="1"/>
</dbReference>
<reference evidence="4" key="1">
    <citation type="submission" date="2017-03" db="EMBL/GenBank/DDBJ databases">
        <title>Phytopthora megakarya and P. palmivora, two closely related causual agents of cacao black pod achieved similar genome size and gene model numbers by different mechanisms.</title>
        <authorList>
            <person name="Ali S."/>
            <person name="Shao J."/>
            <person name="Larry D.J."/>
            <person name="Kronmiller B."/>
            <person name="Shen D."/>
            <person name="Strem M.D."/>
            <person name="Melnick R.L."/>
            <person name="Guiltinan M.J."/>
            <person name="Tyler B.M."/>
            <person name="Meinhardt L.W."/>
            <person name="Bailey B.A."/>
        </authorList>
    </citation>
    <scope>NUCLEOTIDE SEQUENCE [LARGE SCALE GENOMIC DNA]</scope>
    <source>
        <strain evidence="4">zdho120</strain>
    </source>
</reference>
<organism evidence="3 4">
    <name type="scientific">Phytophthora megakarya</name>
    <dbReference type="NCBI Taxonomy" id="4795"/>
    <lineage>
        <taxon>Eukaryota</taxon>
        <taxon>Sar</taxon>
        <taxon>Stramenopiles</taxon>
        <taxon>Oomycota</taxon>
        <taxon>Peronosporomycetes</taxon>
        <taxon>Peronosporales</taxon>
        <taxon>Peronosporaceae</taxon>
        <taxon>Phytophthora</taxon>
    </lineage>
</organism>
<dbReference type="CDD" id="cd01647">
    <property type="entry name" value="RT_LTR"/>
    <property type="match status" value="1"/>
</dbReference>
<dbReference type="FunFam" id="3.30.70.270:FF:000003">
    <property type="entry name" value="Transposon Ty3-G Gag-Pol polyprotein"/>
    <property type="match status" value="1"/>
</dbReference>
<feature type="domain" description="Reverse transcriptase" evidence="2">
    <location>
        <begin position="1149"/>
        <end position="1206"/>
    </location>
</feature>
<proteinExistence type="predicted"/>
<dbReference type="EMBL" id="NBNE01001286">
    <property type="protein sequence ID" value="OWZ14666.1"/>
    <property type="molecule type" value="Genomic_DNA"/>
</dbReference>
<feature type="compositionally biased region" description="Low complexity" evidence="1">
    <location>
        <begin position="632"/>
        <end position="646"/>
    </location>
</feature>
<sequence>MVVRAQPTTQAARDENQEALAALQQLTALIVDGIAGNDVRMGNMFPDVRIAAAADDRSGVDGDEGSVDRAMEDLRPPVVAPAMTPAVMTDGTVEDGVVAPAVIGRAVSRKAPPTSPPTSAGADDDMSTEDGESIVIENHDGTSLDLALKGAAEPGRGEWSDKALYFIMGNKLMENASKWWVDMDRRTPERKRSWTYLKKALLRRYGEKLDKSNAEWRVSMRRMMPEETYADFAAGLRVVIGRNKVSERVLLAQFYRNLDKTTRKLVQQRPVPRTLEGAVEKATDIDDPMDNVAQGMINIGQPWATAPSRYIVPMTGTTGQMNVIPGVSGTGLPTALMSGTNDVTATESEREHVALLTNPQGVYNAYSGTWDPPPGYVWNGKYWYATRKASRRSASTGSSKPRTEEKNPTKQRARRDQPSTSESEPEEKPRKKLKAAVKQAVGDEERKGASRGAVGGLRRPVQNRNPQQALQAVGDVSKKASTEPAASLEQLTSGNTSMAKAQIRSARSERRERVNMVVTSHEEETAEKINARTTSAQGGSEGATRSVPHLTRDGGDAVMQRMKKDIASWNGERATRYVATLRPTMAAARFVRAEREIKLAKRAVREQLRGERHSGEGARQRQPAMNSTAIEATTGAFTTRATSTTAVSDGQAPTTGTTAEEASTASTTRVRSLGDKDADESRSEASSKGEQWEDLASRRLARRNVKKADKRQRMQAMIVRRRREAREVKDWPGHVTDEHRARRQHVADVAMAALTARRLQNVAGEQRKVKLDSGARYTVAGTEWMQYGDKVDCQSPVDYVEGIGRFLLDVVGVWQFEMRSVFDEVIRVKACIVAGCTDEFLIGVDFMKSRAAVMDFNTNEVRYKDEGRAVVVPFRTYDKEGGAKIAVVRLARRMQLGDRTVTPVRVAVAAEDGERGIFVPTKQLGAVMLATTVTEARNGTAWVPAINASVDDVRLPSKRELGAWIPLDEDMVVLEMNGELQREKLIEDLIKRLLRGYRSGLADGGDCPPATTLDVEHHIDTGNTAPIMLKRRRMAQTENTVTEENVRKMLVAGVIEESNGAWGFPVVLVRKKDGEVRFCVDYRALNAVTKKDVYPLPRIDETLESLGGALLFTTLDLRSGYWQIRVADADKDKTAFTTRSGLYRGLTWLTCLVYLDDIIVFTRGGIERHVLELATVLERLSTAGLTLKVKKCVFATTSLEYLGHELGRDGVRPLERLVAAVREFPQPKNETEVNRFVHVAGYYRRFISGFGSLIAPLTKLLRKGSIWEWTTTQQTAFSAAGD</sequence>
<gene>
    <name evidence="3" type="ORF">PHMEG_00011822</name>
</gene>
<feature type="region of interest" description="Disordered" evidence="1">
    <location>
        <begin position="388"/>
        <end position="466"/>
    </location>
</feature>
<dbReference type="InterPro" id="IPR043128">
    <property type="entry name" value="Rev_trsase/Diguanyl_cyclase"/>
</dbReference>
<dbReference type="Pfam" id="PF00078">
    <property type="entry name" value="RVT_1"/>
    <property type="match status" value="2"/>
</dbReference>
<dbReference type="InterPro" id="IPR050951">
    <property type="entry name" value="Retrovirus_Pol_polyprotein"/>
</dbReference>
<evidence type="ECO:0000256" key="1">
    <source>
        <dbReference type="SAM" id="MobiDB-lite"/>
    </source>
</evidence>
<feature type="compositionally biased region" description="Basic and acidic residues" evidence="1">
    <location>
        <begin position="672"/>
        <end position="693"/>
    </location>
</feature>
<name>A0A225WAB5_9STRA</name>
<feature type="region of interest" description="Disordered" evidence="1">
    <location>
        <begin position="108"/>
        <end position="128"/>
    </location>
</feature>
<feature type="region of interest" description="Disordered" evidence="1">
    <location>
        <begin position="606"/>
        <end position="693"/>
    </location>
</feature>
<evidence type="ECO:0000259" key="2">
    <source>
        <dbReference type="Pfam" id="PF00078"/>
    </source>
</evidence>